<dbReference type="OrthoDB" id="565387at2"/>
<reference evidence="1 2" key="1">
    <citation type="submission" date="2019-01" db="EMBL/GenBank/DDBJ databases">
        <title>Sinorhodobacter populi sp. nov. isolated from the symptomatic bark tissue of Populus euramericana canker.</title>
        <authorList>
            <person name="Xu G."/>
        </authorList>
    </citation>
    <scope>NUCLEOTIDE SEQUENCE [LARGE SCALE GENOMIC DNA]</scope>
    <source>
        <strain evidence="1 2">D19-10-3-21</strain>
    </source>
</reference>
<accession>A0A443JYX2</accession>
<dbReference type="Proteomes" id="UP000285295">
    <property type="component" value="Unassembled WGS sequence"/>
</dbReference>
<evidence type="ECO:0000313" key="2">
    <source>
        <dbReference type="Proteomes" id="UP000285295"/>
    </source>
</evidence>
<dbReference type="EMBL" id="SAUX01000047">
    <property type="protein sequence ID" value="RWR25707.1"/>
    <property type="molecule type" value="Genomic_DNA"/>
</dbReference>
<comment type="caution">
    <text evidence="1">The sequence shown here is derived from an EMBL/GenBank/DDBJ whole genome shotgun (WGS) entry which is preliminary data.</text>
</comment>
<reference evidence="1 2" key="2">
    <citation type="submission" date="2019-01" db="EMBL/GenBank/DDBJ databases">
        <authorList>
            <person name="Li Y."/>
        </authorList>
    </citation>
    <scope>NUCLEOTIDE SEQUENCE [LARGE SCALE GENOMIC DNA]</scope>
    <source>
        <strain evidence="1 2">D19-10-3-21</strain>
    </source>
</reference>
<gene>
    <name evidence="1" type="ORF">D2T31_21615</name>
</gene>
<evidence type="ECO:0000313" key="1">
    <source>
        <dbReference type="EMBL" id="RWR25707.1"/>
    </source>
</evidence>
<proteinExistence type="predicted"/>
<dbReference type="RefSeq" id="WP_128238872.1">
    <property type="nucleotide sequence ID" value="NZ_SAUX01000047.1"/>
</dbReference>
<name>A0A443JYX2_9RHOB</name>
<dbReference type="AlphaFoldDB" id="A0A443JYX2"/>
<protein>
    <submittedName>
        <fullName evidence="1">Uncharacterized protein</fullName>
    </submittedName>
</protein>
<organism evidence="1 2">
    <name type="scientific">Paenirhodobacter populi</name>
    <dbReference type="NCBI Taxonomy" id="2306993"/>
    <lineage>
        <taxon>Bacteria</taxon>
        <taxon>Pseudomonadati</taxon>
        <taxon>Pseudomonadota</taxon>
        <taxon>Alphaproteobacteria</taxon>
        <taxon>Rhodobacterales</taxon>
        <taxon>Rhodobacter group</taxon>
        <taxon>Paenirhodobacter</taxon>
    </lineage>
</organism>
<sequence length="120" mass="12911">MAVAKLLGHAPSSLALKPGKLGNFQTALLGKIRPALTQVSPAMGGRWPRQIRSTGEAGVSPLKRPAGTGKLASHISFHEELMTQDPDFTFWTLRDALADAERAAVHHYAIAGLLRRLLHA</sequence>